<keyword evidence="3" id="KW-1185">Reference proteome</keyword>
<dbReference type="AlphaFoldDB" id="A0A918Q848"/>
<evidence type="ECO:0000256" key="1">
    <source>
        <dbReference type="SAM" id="Phobius"/>
    </source>
</evidence>
<dbReference type="EMBL" id="BMZB01000002">
    <property type="protein sequence ID" value="GGZ35093.1"/>
    <property type="molecule type" value="Genomic_DNA"/>
</dbReference>
<protein>
    <recommendedName>
        <fullName evidence="4">DUF962 domain-containing protein</fullName>
    </recommendedName>
</protein>
<accession>A0A918Q848</accession>
<feature type="transmembrane region" description="Helical" evidence="1">
    <location>
        <begin position="37"/>
        <end position="55"/>
    </location>
</feature>
<dbReference type="PANTHER" id="PTHR34205:SF2">
    <property type="entry name" value="DUF962 DOMAIN-CONTAINING PROTEIN"/>
    <property type="match status" value="1"/>
</dbReference>
<dbReference type="PANTHER" id="PTHR34205">
    <property type="entry name" value="TRANSMEMBRANE PROTEIN"/>
    <property type="match status" value="1"/>
</dbReference>
<evidence type="ECO:0000313" key="2">
    <source>
        <dbReference type="EMBL" id="GGZ35093.1"/>
    </source>
</evidence>
<dbReference type="InterPro" id="IPR009305">
    <property type="entry name" value="Mpo1-like"/>
</dbReference>
<dbReference type="Proteomes" id="UP000662572">
    <property type="component" value="Unassembled WGS sequence"/>
</dbReference>
<dbReference type="Pfam" id="PF06127">
    <property type="entry name" value="Mpo1-like"/>
    <property type="match status" value="1"/>
</dbReference>
<evidence type="ECO:0000313" key="3">
    <source>
        <dbReference type="Proteomes" id="UP000662572"/>
    </source>
</evidence>
<keyword evidence="1" id="KW-1133">Transmembrane helix</keyword>
<evidence type="ECO:0008006" key="4">
    <source>
        <dbReference type="Google" id="ProtNLM"/>
    </source>
</evidence>
<comment type="caution">
    <text evidence="2">The sequence shown here is derived from an EMBL/GenBank/DDBJ whole genome shotgun (WGS) entry which is preliminary data.</text>
</comment>
<dbReference type="RefSeq" id="WP_189486476.1">
    <property type="nucleotide sequence ID" value="NZ_BMZB01000002.1"/>
</dbReference>
<feature type="transmembrane region" description="Helical" evidence="1">
    <location>
        <begin position="61"/>
        <end position="80"/>
    </location>
</feature>
<reference evidence="2" key="1">
    <citation type="journal article" date="2014" name="Int. J. Syst. Evol. Microbiol.">
        <title>Complete genome sequence of Corynebacterium casei LMG S-19264T (=DSM 44701T), isolated from a smear-ripened cheese.</title>
        <authorList>
            <consortium name="US DOE Joint Genome Institute (JGI-PGF)"/>
            <person name="Walter F."/>
            <person name="Albersmeier A."/>
            <person name="Kalinowski J."/>
            <person name="Ruckert C."/>
        </authorList>
    </citation>
    <scope>NUCLEOTIDE SEQUENCE</scope>
    <source>
        <strain evidence="2">KCTC 32296</strain>
    </source>
</reference>
<keyword evidence="1" id="KW-0812">Transmembrane</keyword>
<reference evidence="2" key="2">
    <citation type="submission" date="2020-09" db="EMBL/GenBank/DDBJ databases">
        <authorList>
            <person name="Sun Q."/>
            <person name="Kim S."/>
        </authorList>
    </citation>
    <scope>NUCLEOTIDE SEQUENCE</scope>
    <source>
        <strain evidence="2">KCTC 32296</strain>
    </source>
</reference>
<keyword evidence="1" id="KW-0472">Membrane</keyword>
<sequence>METPNLQVEAPASPRFKSYHHFFDYYLSHNRPVLAKGMHYVASAIGALSLLIAIWDGKPMALVAGIVIGYALAWIAHSFVERNDAGNIIQPFWALLADYHMVFLKLTGQLDARRRAAFHDHDYRP</sequence>
<gene>
    <name evidence="2" type="ORF">GCM10011273_22000</name>
</gene>
<proteinExistence type="predicted"/>
<organism evidence="2 3">
    <name type="scientific">Asticcacaulis endophyticus</name>
    <dbReference type="NCBI Taxonomy" id="1395890"/>
    <lineage>
        <taxon>Bacteria</taxon>
        <taxon>Pseudomonadati</taxon>
        <taxon>Pseudomonadota</taxon>
        <taxon>Alphaproteobacteria</taxon>
        <taxon>Caulobacterales</taxon>
        <taxon>Caulobacteraceae</taxon>
        <taxon>Asticcacaulis</taxon>
    </lineage>
</organism>
<name>A0A918Q848_9CAUL</name>